<organism evidence="1 2">
    <name type="scientific">Finegoldia dalianensis</name>
    <dbReference type="NCBI Taxonomy" id="3145239"/>
    <lineage>
        <taxon>Bacteria</taxon>
        <taxon>Bacillati</taxon>
        <taxon>Bacillota</taxon>
        <taxon>Tissierellia</taxon>
        <taxon>Tissierellales</taxon>
        <taxon>Peptoniphilaceae</taxon>
        <taxon>Finegoldia</taxon>
    </lineage>
</organism>
<proteinExistence type="predicted"/>
<accession>A0ABW9KEP1</accession>
<evidence type="ECO:0000313" key="1">
    <source>
        <dbReference type="EMBL" id="MFN2102819.1"/>
    </source>
</evidence>
<keyword evidence="2" id="KW-1185">Reference proteome</keyword>
<name>A0ABW9KEP1_9FIRM</name>
<protein>
    <submittedName>
        <fullName evidence="1">Uncharacterized protein</fullName>
    </submittedName>
</protein>
<dbReference type="EMBL" id="JBDLBQ010000007">
    <property type="protein sequence ID" value="MFN2102819.1"/>
    <property type="molecule type" value="Genomic_DNA"/>
</dbReference>
<comment type="caution">
    <text evidence="1">The sequence shown here is derived from an EMBL/GenBank/DDBJ whole genome shotgun (WGS) entry which is preliminary data.</text>
</comment>
<evidence type="ECO:0000313" key="2">
    <source>
        <dbReference type="Proteomes" id="UP001634413"/>
    </source>
</evidence>
<gene>
    <name evidence="1" type="ORF">ABDJ34_07890</name>
</gene>
<dbReference type="Proteomes" id="UP001634413">
    <property type="component" value="Unassembled WGS sequence"/>
</dbReference>
<reference evidence="1 2" key="1">
    <citation type="journal article" date="2024" name="Anaerobe">
        <title>The identification of Finegoldia dalianensis sp. nov., isolated from the pus of a patient with skin abscess and genomic analysis of the strains belonging to Finegoldia genus.</title>
        <authorList>
            <person name="Li Y."/>
            <person name="Wang Y."/>
            <person name="Xiao D."/>
            <person name="Wang J."/>
            <person name="Jin D."/>
        </authorList>
    </citation>
    <scope>NUCLEOTIDE SEQUENCE [LARGE SCALE GENOMIC DNA]</scope>
    <source>
        <strain evidence="1 2">LY240594</strain>
    </source>
</reference>
<sequence>MPTKEEYKENLIKTVIEKSEANNWEEAVKEWDIVDVEEDLDCAGQCTCGKEGLRYLFTIKNRINNNIIYPIGSSCISKFDVDKLKNEAKLKEDLFKLLHAVENNEYITISSDLFSRKLLEYLYNIGAFVPNNYNDFNPYNDYKFLLDMFNKRKRSEKQEKKSSAIIINSIIPFLRDLLENRIKAH</sequence>
<dbReference type="RefSeq" id="WP_412701966.1">
    <property type="nucleotide sequence ID" value="NZ_JBDLBQ010000007.1"/>
</dbReference>